<dbReference type="InterPro" id="IPR041645">
    <property type="entry name" value="ADAMTS_CR_2"/>
</dbReference>
<dbReference type="SMART" id="SM00209">
    <property type="entry name" value="TSP1"/>
    <property type="match status" value="3"/>
</dbReference>
<dbReference type="InterPro" id="IPR024079">
    <property type="entry name" value="MetalloPept_cat_dom_sf"/>
</dbReference>
<dbReference type="PRINTS" id="PR01857">
    <property type="entry name" value="ADAMTSFAMILY"/>
</dbReference>
<feature type="binding site" evidence="16">
    <location>
        <position position="421"/>
    </location>
    <ligand>
        <name>Ca(2+)</name>
        <dbReference type="ChEBI" id="CHEBI:29108"/>
        <label>1</label>
    </ligand>
</feature>
<feature type="binding site" evidence="16">
    <location>
        <position position="303"/>
    </location>
    <ligand>
        <name>Ca(2+)</name>
        <dbReference type="ChEBI" id="CHEBI:29108"/>
        <label>1</label>
    </ligand>
</feature>
<evidence type="ECO:0000256" key="9">
    <source>
        <dbReference type="ARBA" id="ARBA00022801"/>
    </source>
</evidence>
<dbReference type="GO" id="GO:0006508">
    <property type="term" value="P:proteolysis"/>
    <property type="evidence" value="ECO:0007669"/>
    <property type="project" value="UniProtKB-KW"/>
</dbReference>
<feature type="disulfide bond" evidence="17">
    <location>
        <begin position="464"/>
        <end position="498"/>
    </location>
</feature>
<dbReference type="Pfam" id="PF19236">
    <property type="entry name" value="ADAMTS_CR_3"/>
    <property type="match status" value="1"/>
</dbReference>
<feature type="disulfide bond" evidence="17">
    <location>
        <begin position="292"/>
        <end position="344"/>
    </location>
</feature>
<evidence type="ECO:0000313" key="22">
    <source>
        <dbReference type="Proteomes" id="UP000287033"/>
    </source>
</evidence>
<dbReference type="OrthoDB" id="412680at2759"/>
<evidence type="ECO:0000256" key="2">
    <source>
        <dbReference type="ARBA" id="ARBA00022525"/>
    </source>
</evidence>
<feature type="binding site" evidence="16">
    <location>
        <position position="424"/>
    </location>
    <ligand>
        <name>Ca(2+)</name>
        <dbReference type="ChEBI" id="CHEBI:29108"/>
        <label>2</label>
    </ligand>
</feature>
<evidence type="ECO:0000256" key="17">
    <source>
        <dbReference type="PIRSR" id="PIRSR613273-3"/>
    </source>
</evidence>
<organism evidence="21 22">
    <name type="scientific">Chiloscyllium punctatum</name>
    <name type="common">Brownbanded bambooshark</name>
    <name type="synonym">Hemiscyllium punctatum</name>
    <dbReference type="NCBI Taxonomy" id="137246"/>
    <lineage>
        <taxon>Eukaryota</taxon>
        <taxon>Metazoa</taxon>
        <taxon>Chordata</taxon>
        <taxon>Craniata</taxon>
        <taxon>Vertebrata</taxon>
        <taxon>Chondrichthyes</taxon>
        <taxon>Elasmobranchii</taxon>
        <taxon>Galeomorphii</taxon>
        <taxon>Galeoidea</taxon>
        <taxon>Orectolobiformes</taxon>
        <taxon>Hemiscylliidae</taxon>
        <taxon>Chiloscyllium</taxon>
    </lineage>
</organism>
<feature type="domain" description="Peptidase M12B" evidence="20">
    <location>
        <begin position="217"/>
        <end position="426"/>
    </location>
</feature>
<accession>A0A401SLL5</accession>
<evidence type="ECO:0000256" key="10">
    <source>
        <dbReference type="ARBA" id="ARBA00022833"/>
    </source>
</evidence>
<keyword evidence="13 17" id="KW-1015">Disulfide bond</keyword>
<feature type="disulfide bond" evidence="17">
    <location>
        <begin position="527"/>
        <end position="564"/>
    </location>
</feature>
<dbReference type="STRING" id="137246.A0A401SLL5"/>
<keyword evidence="7 19" id="KW-0732">Signal</keyword>
<dbReference type="Pfam" id="PF05986">
    <property type="entry name" value="ADAMTS_spacer1"/>
    <property type="match status" value="1"/>
</dbReference>
<dbReference type="PRINTS" id="PR01861">
    <property type="entry name" value="ADAMTS8"/>
</dbReference>
<evidence type="ECO:0000256" key="15">
    <source>
        <dbReference type="PIRSR" id="PIRSR613273-1"/>
    </source>
</evidence>
<dbReference type="CDD" id="cd04273">
    <property type="entry name" value="ZnMc_ADAMTS_like"/>
    <property type="match status" value="1"/>
</dbReference>
<feature type="chain" id="PRO_5019279966" description="Peptidase M12B domain-containing protein" evidence="19">
    <location>
        <begin position="24"/>
        <end position="951"/>
    </location>
</feature>
<evidence type="ECO:0000259" key="20">
    <source>
        <dbReference type="PROSITE" id="PS50215"/>
    </source>
</evidence>
<feature type="binding site" evidence="16">
    <location>
        <position position="424"/>
    </location>
    <ligand>
        <name>Ca(2+)</name>
        <dbReference type="ChEBI" id="CHEBI:29108"/>
        <label>1</label>
    </ligand>
</feature>
<keyword evidence="9" id="KW-0378">Hydrolase</keyword>
<keyword evidence="14" id="KW-0325">Glycoprotein</keyword>
<keyword evidence="10 16" id="KW-0862">Zinc</keyword>
<feature type="binding site" evidence="16 18">
    <location>
        <position position="360"/>
    </location>
    <ligand>
        <name>Zn(2+)</name>
        <dbReference type="ChEBI" id="CHEBI:29105"/>
        <note>catalytic</note>
    </ligand>
</feature>
<dbReference type="Pfam" id="PF00090">
    <property type="entry name" value="TSP_1"/>
    <property type="match status" value="1"/>
</dbReference>
<dbReference type="InterPro" id="IPR000884">
    <property type="entry name" value="TSP1_rpt"/>
</dbReference>
<dbReference type="Gene3D" id="3.40.390.10">
    <property type="entry name" value="Collagenase (Catalytic Domain)"/>
    <property type="match status" value="1"/>
</dbReference>
<dbReference type="Pfam" id="PF01562">
    <property type="entry name" value="Pep_M12B_propep"/>
    <property type="match status" value="1"/>
</dbReference>
<evidence type="ECO:0000256" key="5">
    <source>
        <dbReference type="ARBA" id="ARBA00022685"/>
    </source>
</evidence>
<dbReference type="FunFam" id="2.20.100.10:FF:000006">
    <property type="entry name" value="A disintegrin and metalloproteinase with thrombospondin motifs 1"/>
    <property type="match status" value="1"/>
</dbReference>
<feature type="disulfide bond" evidence="17">
    <location>
        <begin position="338"/>
        <end position="421"/>
    </location>
</feature>
<dbReference type="GO" id="GO:0030198">
    <property type="term" value="P:extracellular matrix organization"/>
    <property type="evidence" value="ECO:0007669"/>
    <property type="project" value="InterPro"/>
</dbReference>
<evidence type="ECO:0000313" key="21">
    <source>
        <dbReference type="EMBL" id="GCC31283.1"/>
    </source>
</evidence>
<evidence type="ECO:0000256" key="12">
    <source>
        <dbReference type="ARBA" id="ARBA00023145"/>
    </source>
</evidence>
<dbReference type="PANTHER" id="PTHR13723">
    <property type="entry name" value="ADAMTS A DISINTEGRIN AND METALLOPROTEASE WITH THROMBOSPONDIN MOTIFS PROTEASE"/>
    <property type="match status" value="1"/>
</dbReference>
<keyword evidence="16" id="KW-0106">Calcium</keyword>
<dbReference type="InterPro" id="IPR013277">
    <property type="entry name" value="Pept_M12B_ADAM-TS8"/>
</dbReference>
<evidence type="ECO:0000256" key="8">
    <source>
        <dbReference type="ARBA" id="ARBA00022737"/>
    </source>
</evidence>
<dbReference type="Gene3D" id="2.60.120.830">
    <property type="match status" value="1"/>
</dbReference>
<dbReference type="Gene3D" id="2.20.100.10">
    <property type="entry name" value="Thrombospondin type-1 (TSP1) repeat"/>
    <property type="match status" value="3"/>
</dbReference>
<name>A0A401SLL5_CHIPU</name>
<evidence type="ECO:0000256" key="1">
    <source>
        <dbReference type="ARBA" id="ARBA00004498"/>
    </source>
</evidence>
<proteinExistence type="predicted"/>
<dbReference type="InterPro" id="IPR036383">
    <property type="entry name" value="TSP1_rpt_sf"/>
</dbReference>
<feature type="binding site" evidence="16">
    <location>
        <position position="220"/>
    </location>
    <ligand>
        <name>Ca(2+)</name>
        <dbReference type="ChEBI" id="CHEBI:29108"/>
        <label>1</label>
    </ligand>
</feature>
<dbReference type="InterPro" id="IPR006586">
    <property type="entry name" value="ADAM_Cys-rich"/>
</dbReference>
<feature type="binding site" evidence="16">
    <location>
        <position position="220"/>
    </location>
    <ligand>
        <name>Ca(2+)</name>
        <dbReference type="ChEBI" id="CHEBI:29108"/>
        <label>2</label>
    </ligand>
</feature>
<keyword evidence="3" id="KW-0272">Extracellular matrix</keyword>
<dbReference type="GO" id="GO:0008270">
    <property type="term" value="F:zinc ion binding"/>
    <property type="evidence" value="ECO:0007669"/>
    <property type="project" value="InterPro"/>
</dbReference>
<evidence type="ECO:0000256" key="13">
    <source>
        <dbReference type="ARBA" id="ARBA00023157"/>
    </source>
</evidence>
<dbReference type="InterPro" id="IPR001590">
    <property type="entry name" value="Peptidase_M12B"/>
</dbReference>
<dbReference type="PANTHER" id="PTHR13723:SF39">
    <property type="entry name" value="A DISINTEGRIN AND METALLOPROTEINASE WITH THROMBOSPONDIN MOTIFS 15"/>
    <property type="match status" value="1"/>
</dbReference>
<evidence type="ECO:0000256" key="16">
    <source>
        <dbReference type="PIRSR" id="PIRSR613273-2"/>
    </source>
</evidence>
<comment type="subcellular location">
    <subcellularLocation>
        <location evidence="1">Secreted</location>
        <location evidence="1">Extracellular space</location>
        <location evidence="1">Extracellular matrix</location>
    </subcellularLocation>
</comment>
<dbReference type="OMA" id="LARDRCN"/>
<reference evidence="21 22" key="1">
    <citation type="journal article" date="2018" name="Nat. Ecol. Evol.">
        <title>Shark genomes provide insights into elasmobranch evolution and the origin of vertebrates.</title>
        <authorList>
            <person name="Hara Y"/>
            <person name="Yamaguchi K"/>
            <person name="Onimaru K"/>
            <person name="Kadota M"/>
            <person name="Koyanagi M"/>
            <person name="Keeley SD"/>
            <person name="Tatsumi K"/>
            <person name="Tanaka K"/>
            <person name="Motone F"/>
            <person name="Kageyama Y"/>
            <person name="Nozu R"/>
            <person name="Adachi N"/>
            <person name="Nishimura O"/>
            <person name="Nakagawa R"/>
            <person name="Tanegashima C"/>
            <person name="Kiyatake I"/>
            <person name="Matsumoto R"/>
            <person name="Murakumo K"/>
            <person name="Nishida K"/>
            <person name="Terakita A"/>
            <person name="Kuratani S"/>
            <person name="Sato K"/>
            <person name="Hyodo S Kuraku.S."/>
        </authorList>
    </citation>
    <scope>NUCLEOTIDE SEQUENCE [LARGE SCALE GENOMIC DNA]</scope>
</reference>
<dbReference type="GO" id="GO:0031012">
    <property type="term" value="C:extracellular matrix"/>
    <property type="evidence" value="ECO:0007669"/>
    <property type="project" value="TreeGrafter"/>
</dbReference>
<keyword evidence="2" id="KW-0964">Secreted</keyword>
<feature type="disulfide bond" evidence="17">
    <location>
        <begin position="542"/>
        <end position="554"/>
    </location>
</feature>
<evidence type="ECO:0000256" key="6">
    <source>
        <dbReference type="ARBA" id="ARBA00022723"/>
    </source>
</evidence>
<dbReference type="FunFam" id="2.20.100.10:FF:000005">
    <property type="entry name" value="ADAM metallopeptidase with thrombospondin type 1 motif 9"/>
    <property type="match status" value="1"/>
</dbReference>
<feature type="binding site" evidence="16">
    <location>
        <position position="310"/>
    </location>
    <ligand>
        <name>Ca(2+)</name>
        <dbReference type="ChEBI" id="CHEBI:29108"/>
        <label>1</label>
    </ligand>
</feature>
<evidence type="ECO:0000256" key="18">
    <source>
        <dbReference type="PROSITE-ProRule" id="PRU00276"/>
    </source>
</evidence>
<feature type="binding site" evidence="16">
    <location>
        <position position="303"/>
    </location>
    <ligand>
        <name>Ca(2+)</name>
        <dbReference type="ChEBI" id="CHEBI:29108"/>
        <label>2</label>
    </ligand>
</feature>
<comment type="caution">
    <text evidence="21">The sequence shown here is derived from an EMBL/GenBank/DDBJ whole genome shotgun (WGS) entry which is preliminary data.</text>
</comment>
<evidence type="ECO:0000256" key="14">
    <source>
        <dbReference type="ARBA" id="ARBA00023180"/>
    </source>
</evidence>
<keyword evidence="22" id="KW-1185">Reference proteome</keyword>
<keyword evidence="4" id="KW-0645">Protease</keyword>
<comment type="caution">
    <text evidence="18">Lacks conserved residue(s) required for the propagation of feature annotation.</text>
</comment>
<dbReference type="GO" id="GO:0004222">
    <property type="term" value="F:metalloendopeptidase activity"/>
    <property type="evidence" value="ECO:0007669"/>
    <property type="project" value="InterPro"/>
</dbReference>
<keyword evidence="5" id="KW-0165">Cleavage on pair of basic residues</keyword>
<evidence type="ECO:0000256" key="3">
    <source>
        <dbReference type="ARBA" id="ARBA00022530"/>
    </source>
</evidence>
<dbReference type="SUPFAM" id="SSF82895">
    <property type="entry name" value="TSP-1 type 1 repeat"/>
    <property type="match status" value="3"/>
</dbReference>
<dbReference type="FunFam" id="3.40.390.10:FF:000001">
    <property type="entry name" value="A disintegrin and metalloproteinase with thrombospondin motifs 1"/>
    <property type="match status" value="1"/>
</dbReference>
<dbReference type="SUPFAM" id="SSF55486">
    <property type="entry name" value="Metalloproteases ('zincins'), catalytic domain"/>
    <property type="match status" value="1"/>
</dbReference>
<keyword evidence="8" id="KW-0677">Repeat</keyword>
<evidence type="ECO:0000256" key="4">
    <source>
        <dbReference type="ARBA" id="ARBA00022670"/>
    </source>
</evidence>
<dbReference type="InterPro" id="IPR045371">
    <property type="entry name" value="ADAMTS_CR_3"/>
</dbReference>
<feature type="disulfide bond" evidence="17">
    <location>
        <begin position="376"/>
        <end position="405"/>
    </location>
</feature>
<keyword evidence="6 16" id="KW-0479">Metal-binding</keyword>
<dbReference type="InterPro" id="IPR002870">
    <property type="entry name" value="Peptidase_M12B_N"/>
</dbReference>
<feature type="disulfide bond" evidence="17">
    <location>
        <begin position="531"/>
        <end position="569"/>
    </location>
</feature>
<feature type="binding site" evidence="16 18">
    <location>
        <position position="370"/>
    </location>
    <ligand>
        <name>Zn(2+)</name>
        <dbReference type="ChEBI" id="CHEBI:29105"/>
        <note>catalytic</note>
    </ligand>
</feature>
<dbReference type="PROSITE" id="PS50092">
    <property type="entry name" value="TSP1"/>
    <property type="match status" value="3"/>
</dbReference>
<dbReference type="Proteomes" id="UP000287033">
    <property type="component" value="Unassembled WGS sequence"/>
</dbReference>
<feature type="signal peptide" evidence="19">
    <location>
        <begin position="1"/>
        <end position="23"/>
    </location>
</feature>
<dbReference type="Pfam" id="PF19030">
    <property type="entry name" value="TSP1_ADAMTS"/>
    <property type="match status" value="2"/>
</dbReference>
<keyword evidence="12" id="KW-0865">Zymogen</keyword>
<dbReference type="SMART" id="SM00608">
    <property type="entry name" value="ACR"/>
    <property type="match status" value="1"/>
</dbReference>
<dbReference type="PROSITE" id="PS50215">
    <property type="entry name" value="ADAM_MEPRO"/>
    <property type="match status" value="1"/>
</dbReference>
<evidence type="ECO:0000256" key="11">
    <source>
        <dbReference type="ARBA" id="ARBA00023049"/>
    </source>
</evidence>
<feature type="disulfide bond" evidence="17">
    <location>
        <begin position="492"/>
        <end position="503"/>
    </location>
</feature>
<feature type="binding site" evidence="16 18">
    <location>
        <position position="364"/>
    </location>
    <ligand>
        <name>Zn(2+)</name>
        <dbReference type="ChEBI" id="CHEBI:29105"/>
        <note>catalytic</note>
    </ligand>
</feature>
<evidence type="ECO:0000256" key="7">
    <source>
        <dbReference type="ARBA" id="ARBA00022729"/>
    </source>
</evidence>
<dbReference type="FunFam" id="2.60.120.830:FF:000001">
    <property type="entry name" value="A disintegrin and metalloproteinase with thrombospondin motifs 1"/>
    <property type="match status" value="1"/>
</dbReference>
<dbReference type="AlphaFoldDB" id="A0A401SLL5"/>
<gene>
    <name evidence="21" type="ORF">chiPu_0009740</name>
</gene>
<feature type="disulfide bond" evidence="17">
    <location>
        <begin position="321"/>
        <end position="326"/>
    </location>
</feature>
<dbReference type="Gene3D" id="3.40.1620.60">
    <property type="match status" value="2"/>
</dbReference>
<dbReference type="Pfam" id="PF01421">
    <property type="entry name" value="Reprolysin"/>
    <property type="match status" value="1"/>
</dbReference>
<dbReference type="InterPro" id="IPR013273">
    <property type="entry name" value="ADAMTS/ADAMTS-like"/>
</dbReference>
<dbReference type="EMBL" id="BEZZ01000353">
    <property type="protein sequence ID" value="GCC31283.1"/>
    <property type="molecule type" value="Genomic_DNA"/>
</dbReference>
<comment type="cofactor">
    <cofactor evidence="16">
        <name>Zn(2+)</name>
        <dbReference type="ChEBI" id="CHEBI:29105"/>
    </cofactor>
    <text evidence="16">Binds 1 zinc ion per subunit.</text>
</comment>
<dbReference type="InterPro" id="IPR010294">
    <property type="entry name" value="ADAMTS_spacer1"/>
</dbReference>
<dbReference type="Pfam" id="PF17771">
    <property type="entry name" value="ADAMTS_CR_2"/>
    <property type="match status" value="1"/>
</dbReference>
<evidence type="ECO:0000256" key="19">
    <source>
        <dbReference type="SAM" id="SignalP"/>
    </source>
</evidence>
<sequence length="951" mass="104368">MFGAARAGVFVALLLALPGSSLCLESQLVTPVRMDSASSFLQRARQQDVGGGSAAFLIRAFDQEFNLNLVADSSFLAPGFTVQSLSGSPRAAWGATLSHCFYSGSVNGEPGSFAALSLCDGMHGAFRSNGTEYLIQPVGNDSRRPPGAHTHSTHLLRRRSAAASSLNATSRCGVSGTFANMEVLEKFKASHTMDPTPKVELVGKKASRSKRFASIPRFVETLVVADESMATFHGDDLKHYVLMLMAVAARLYKHPSILNPVSIVVVKFMVINHEDKGPKISSNAALTLRNFCAWQKKFNKANDKNPEYYDTAVLFTKQDLCGAQTCDTLGMADVGTMCDPKRSCSVIEDDGLPSAFTTAHELGHVFNMPHDNVKACENVFGKLKDNHMMSPTLIHIDRSKPWSVCSAAIITDFLDSGHGDCLLDEPMKPITLPDSLPGESYNLNRQCELAFGVNSKPCPYMQPCIKLWCTGKARGQLVCQTRHFPWADGTNCGDGKFCMKGVCVATHDVTKYKVDGRWGKWGPYGTCSRTCGGGVQLAKRECNKPEPANGGRYCEGIRVKYRSCNLEPCPDNGKSFREEQCESFNGYNVNTNRLAPSVVWVPKYSGVSPKDKCKLVCRANGTGYFYVLAPKVVDGTPCTPDTSAVCVQGKCIKAGCDGRLGSKKKFDKCGVCGGDHKSCKKVSGLFTKPIHGYNYIVTIPVGATSIDVKQRGYRGMTNDDNYLAVKNEHGKYILNGHYIVSAVERDIVIKGSLLRYSGTATSVESLQAFRPIQEPLVIEVLSVGKMTPPRIRYSFYLPKDNKEDKSSHNSNKKDTKGILLNNDSLSKLNKIDTRQSDYKQISYKWVVRTWSQCSVSCGNGLQHRSVECEDNHGKIAFDCDTTQKPEVIRQCGDPCPVWEIGGWSPCSKSCGKGFKRRIIKCKAETGHALPREHCSIRKKPQELDFCMMRPC</sequence>
<dbReference type="InterPro" id="IPR050439">
    <property type="entry name" value="ADAMTS_ADAMTS-like"/>
</dbReference>
<feature type="active site" evidence="15 18">
    <location>
        <position position="361"/>
    </location>
</feature>
<keyword evidence="11" id="KW-0482">Metalloprotease</keyword>
<protein>
    <recommendedName>
        <fullName evidence="20">Peptidase M12B domain-containing protein</fullName>
    </recommendedName>
</protein>
<feature type="disulfide bond" evidence="17">
    <location>
        <begin position="447"/>
        <end position="469"/>
    </location>
</feature>
<feature type="disulfide bond" evidence="17">
    <location>
        <begin position="458"/>
        <end position="479"/>
    </location>
</feature>